<organism evidence="4 5">
    <name type="scientific">Pan troglodytes</name>
    <name type="common">Chimpanzee</name>
    <dbReference type="NCBI Taxonomy" id="9598"/>
    <lineage>
        <taxon>Eukaryota</taxon>
        <taxon>Metazoa</taxon>
        <taxon>Chordata</taxon>
        <taxon>Craniata</taxon>
        <taxon>Vertebrata</taxon>
        <taxon>Euteleostomi</taxon>
        <taxon>Mammalia</taxon>
        <taxon>Eutheria</taxon>
        <taxon>Euarchontoglires</taxon>
        <taxon>Primates</taxon>
        <taxon>Haplorrhini</taxon>
        <taxon>Catarrhini</taxon>
        <taxon>Hominidae</taxon>
        <taxon>Pan</taxon>
    </lineage>
</organism>
<reference evidence="4 5" key="1">
    <citation type="submission" date="2017-12" db="EMBL/GenBank/DDBJ databases">
        <title>High-resolution comparative analysis of great ape genomes.</title>
        <authorList>
            <person name="Pollen A."/>
            <person name="Hastie A."/>
            <person name="Hormozdiari F."/>
            <person name="Dougherty M."/>
            <person name="Liu R."/>
            <person name="Chaisson M."/>
            <person name="Hoppe E."/>
            <person name="Hill C."/>
            <person name="Pang A."/>
            <person name="Hillier L."/>
            <person name="Baker C."/>
            <person name="Armstrong J."/>
            <person name="Shendure J."/>
            <person name="Paten B."/>
            <person name="Wilson R."/>
            <person name="Chao H."/>
            <person name="Schneider V."/>
            <person name="Ventura M."/>
            <person name="Kronenberg Z."/>
            <person name="Murali S."/>
            <person name="Gordon D."/>
            <person name="Cantsilieris S."/>
            <person name="Munson K."/>
            <person name="Nelson B."/>
            <person name="Raja A."/>
            <person name="Underwood J."/>
            <person name="Diekhans M."/>
            <person name="Fiddes I."/>
            <person name="Haussler D."/>
            <person name="Eichler E."/>
        </authorList>
    </citation>
    <scope>NUCLEOTIDE SEQUENCE [LARGE SCALE GENOMIC DNA]</scope>
    <source>
        <strain evidence="4">Yerkes chimp pedigree #C0471</strain>
    </source>
</reference>
<dbReference type="Proteomes" id="UP000236370">
    <property type="component" value="Unassembled WGS sequence"/>
</dbReference>
<evidence type="ECO:0000256" key="1">
    <source>
        <dbReference type="ARBA" id="ARBA00008408"/>
    </source>
</evidence>
<evidence type="ECO:0000313" key="4">
    <source>
        <dbReference type="EMBL" id="PNI38381.1"/>
    </source>
</evidence>
<dbReference type="PANTHER" id="PTHR10606">
    <property type="entry name" value="6-PHOSPHOFRUCTO-2-KINASE/FRUCTOSE-2,6-BISPHOSPHATASE"/>
    <property type="match status" value="1"/>
</dbReference>
<feature type="non-terminal residue" evidence="4">
    <location>
        <position position="1"/>
    </location>
</feature>
<dbReference type="CDD" id="cd07067">
    <property type="entry name" value="HP_PGM_like"/>
    <property type="match status" value="1"/>
</dbReference>
<dbReference type="SUPFAM" id="SSF53254">
    <property type="entry name" value="Phosphoglycerate mutase-like"/>
    <property type="match status" value="1"/>
</dbReference>
<dbReference type="PANTHER" id="PTHR10606:SF41">
    <property type="entry name" value="6-PHOSPHOFRUCTO-2-KINASE_FRUCTOSE-2,6-BISPHOSPHATASE 3"/>
    <property type="match status" value="1"/>
</dbReference>
<gene>
    <name evidence="4" type="ORF">CK820_G0036079</name>
</gene>
<dbReference type="Gene3D" id="3.40.50.1240">
    <property type="entry name" value="Phosphoglycerate mutase-like"/>
    <property type="match status" value="2"/>
</dbReference>
<dbReference type="EMBL" id="NBAG03000340">
    <property type="protein sequence ID" value="PNI38381.1"/>
    <property type="molecule type" value="Genomic_DNA"/>
</dbReference>
<keyword evidence="2" id="KW-0418">Kinase</keyword>
<evidence type="ECO:0000256" key="3">
    <source>
        <dbReference type="ARBA" id="ARBA00023268"/>
    </source>
</evidence>
<protein>
    <submittedName>
        <fullName evidence="4">PFKFB3 isoform 5</fullName>
    </submittedName>
</protein>
<keyword evidence="2" id="KW-0808">Transferase</keyword>
<comment type="similarity">
    <text evidence="1">In the C-terminal section; belongs to the phosphoglycerate mutase family.</text>
</comment>
<evidence type="ECO:0000256" key="2">
    <source>
        <dbReference type="ARBA" id="ARBA00022777"/>
    </source>
</evidence>
<evidence type="ECO:0000313" key="5">
    <source>
        <dbReference type="Proteomes" id="UP000236370"/>
    </source>
</evidence>
<dbReference type="Pfam" id="PF00300">
    <property type="entry name" value="His_Phos_1"/>
    <property type="match status" value="1"/>
</dbReference>
<sequence>VEEQNLKDLRVWTSQLKSTIQTAEALRLPYEQWKALNEIDASYQDLVQRLEPVIMELERQENVLVICHQAVLRCLLAYFLDKSAEEMPYLKCPLHTVLKLTPVAYGCRVESIYLNVESVCTHRERSENMKGSRSSADSSRKH</sequence>
<accession>A0A2J8KTP2</accession>
<dbReference type="GO" id="GO:0016301">
    <property type="term" value="F:kinase activity"/>
    <property type="evidence" value="ECO:0007669"/>
    <property type="project" value="UniProtKB-KW"/>
</dbReference>
<dbReference type="InterPro" id="IPR029033">
    <property type="entry name" value="His_PPase_superfam"/>
</dbReference>
<dbReference type="AlphaFoldDB" id="A0A2J8KTP2"/>
<dbReference type="GO" id="GO:0005524">
    <property type="term" value="F:ATP binding"/>
    <property type="evidence" value="ECO:0007669"/>
    <property type="project" value="InterPro"/>
</dbReference>
<dbReference type="InterPro" id="IPR013078">
    <property type="entry name" value="His_Pase_superF_clade-1"/>
</dbReference>
<comment type="caution">
    <text evidence="4">The sequence shown here is derived from an EMBL/GenBank/DDBJ whole genome shotgun (WGS) entry which is preliminary data.</text>
</comment>
<keyword evidence="3" id="KW-0511">Multifunctional enzyme</keyword>
<proteinExistence type="inferred from homology"/>
<name>A0A2J8KTP2_PANTR</name>
<dbReference type="GO" id="GO:0006003">
    <property type="term" value="P:fructose 2,6-bisphosphate metabolic process"/>
    <property type="evidence" value="ECO:0007669"/>
    <property type="project" value="InterPro"/>
</dbReference>
<dbReference type="InterPro" id="IPR003094">
    <property type="entry name" value="6Pfruct_kin"/>
</dbReference>
<dbReference type="PIRSF" id="PIRSF000709">
    <property type="entry name" value="6PFK_2-Ptase"/>
    <property type="match status" value="1"/>
</dbReference>